<keyword evidence="3" id="KW-1185">Reference proteome</keyword>
<feature type="domain" description="Integrase catalytic" evidence="1">
    <location>
        <begin position="232"/>
        <end position="400"/>
    </location>
</feature>
<dbReference type="AlphaFoldDB" id="A0A2S7WSI7"/>
<dbReference type="InterPro" id="IPR036397">
    <property type="entry name" value="RNaseH_sf"/>
</dbReference>
<name>A0A2S7WSI7_9FLAO</name>
<dbReference type="RefSeq" id="WP_226789066.1">
    <property type="nucleotide sequence ID" value="NZ_VRMK01000013.1"/>
</dbReference>
<accession>A0A2S7WSI7</accession>
<evidence type="ECO:0000313" key="3">
    <source>
        <dbReference type="Proteomes" id="UP000238882"/>
    </source>
</evidence>
<dbReference type="InterPro" id="IPR050900">
    <property type="entry name" value="Transposase_IS3/IS150/IS904"/>
</dbReference>
<gene>
    <name evidence="2" type="ORF">BTO18_14320</name>
</gene>
<reference evidence="2 3" key="1">
    <citation type="submission" date="2016-12" db="EMBL/GenBank/DDBJ databases">
        <title>Trade-off between light-utilization and light-protection in marine flavobacteria.</title>
        <authorList>
            <person name="Kumagai Y."/>
            <person name="Yoshizawa S."/>
            <person name="Kogure K."/>
            <person name="Iwasaki W."/>
        </authorList>
    </citation>
    <scope>NUCLEOTIDE SEQUENCE [LARGE SCALE GENOMIC DNA]</scope>
    <source>
        <strain evidence="2 3">NBRC 108759</strain>
    </source>
</reference>
<sequence length="428" mass="50655">MKKYNSYHSSVKICYALGIQNHLLPDNFTSTIKPSTAHYWKNDNPHKYLGSEFSSSINNNIDDLQIIYNQKVEQLKKMFVTFCKVYITILNFIGQKEFKAIIKKNRNTIVNLIENITNDNKEKNLICKFLKITPHSFQTWKRYQNYHCEFSLINLCFKKVPQQISRNEIDVLKKFMNNKRFYHWSIASVWGLAFKQGKTSMARGTWYRYSKILGLSKKRNQYKKKRKRISTRANIPNEIWHMDVTYYKTIDNIQYYIYTIVDNFSRKIIAYDVSKKLSANIRLESLKRAIKNEFDISVGKSNIDLIVDGGSENNNHTIHEFIKNQQVQITKKIALKDVKFSNSIIEGTYRILKSKYFQDKPILSTSIHQEVDFYVNDYNNVRPHYEHKIYTPNEVFKTPSLKQIKPILEKSYKSRLQANQLNSCENNC</sequence>
<dbReference type="InterPro" id="IPR001584">
    <property type="entry name" value="Integrase_cat-core"/>
</dbReference>
<dbReference type="GO" id="GO:0003676">
    <property type="term" value="F:nucleic acid binding"/>
    <property type="evidence" value="ECO:0007669"/>
    <property type="project" value="InterPro"/>
</dbReference>
<dbReference type="SUPFAM" id="SSF53098">
    <property type="entry name" value="Ribonuclease H-like"/>
    <property type="match status" value="1"/>
</dbReference>
<dbReference type="GO" id="GO:0015074">
    <property type="term" value="P:DNA integration"/>
    <property type="evidence" value="ECO:0007669"/>
    <property type="project" value="InterPro"/>
</dbReference>
<dbReference type="PANTHER" id="PTHR46889:SF4">
    <property type="entry name" value="TRANSPOSASE INSO FOR INSERTION SEQUENCE ELEMENT IS911B-RELATED"/>
    <property type="match status" value="1"/>
</dbReference>
<dbReference type="Pfam" id="PF00665">
    <property type="entry name" value="rve"/>
    <property type="match status" value="1"/>
</dbReference>
<dbReference type="Proteomes" id="UP000238882">
    <property type="component" value="Unassembled WGS sequence"/>
</dbReference>
<dbReference type="Gene3D" id="3.30.420.10">
    <property type="entry name" value="Ribonuclease H-like superfamily/Ribonuclease H"/>
    <property type="match status" value="1"/>
</dbReference>
<protein>
    <recommendedName>
        <fullName evidence="1">Integrase catalytic domain-containing protein</fullName>
    </recommendedName>
</protein>
<dbReference type="InterPro" id="IPR012337">
    <property type="entry name" value="RNaseH-like_sf"/>
</dbReference>
<dbReference type="EMBL" id="MSCN01000001">
    <property type="protein sequence ID" value="PQJ80281.1"/>
    <property type="molecule type" value="Genomic_DNA"/>
</dbReference>
<evidence type="ECO:0000313" key="2">
    <source>
        <dbReference type="EMBL" id="PQJ80281.1"/>
    </source>
</evidence>
<evidence type="ECO:0000259" key="1">
    <source>
        <dbReference type="PROSITE" id="PS50994"/>
    </source>
</evidence>
<proteinExistence type="predicted"/>
<comment type="caution">
    <text evidence="2">The sequence shown here is derived from an EMBL/GenBank/DDBJ whole genome shotgun (WGS) entry which is preliminary data.</text>
</comment>
<organism evidence="2 3">
    <name type="scientific">Polaribacter porphyrae</name>
    <dbReference type="NCBI Taxonomy" id="1137780"/>
    <lineage>
        <taxon>Bacteria</taxon>
        <taxon>Pseudomonadati</taxon>
        <taxon>Bacteroidota</taxon>
        <taxon>Flavobacteriia</taxon>
        <taxon>Flavobacteriales</taxon>
        <taxon>Flavobacteriaceae</taxon>
    </lineage>
</organism>
<dbReference type="PANTHER" id="PTHR46889">
    <property type="entry name" value="TRANSPOSASE INSF FOR INSERTION SEQUENCE IS3B-RELATED"/>
    <property type="match status" value="1"/>
</dbReference>
<dbReference type="PROSITE" id="PS50994">
    <property type="entry name" value="INTEGRASE"/>
    <property type="match status" value="1"/>
</dbReference>